<evidence type="ECO:0000313" key="1">
    <source>
        <dbReference type="EMBL" id="GFT73873.1"/>
    </source>
</evidence>
<dbReference type="Proteomes" id="UP000887013">
    <property type="component" value="Unassembled WGS sequence"/>
</dbReference>
<reference evidence="1" key="1">
    <citation type="submission" date="2020-08" db="EMBL/GenBank/DDBJ databases">
        <title>Multicomponent nature underlies the extraordinary mechanical properties of spider dragline silk.</title>
        <authorList>
            <person name="Kono N."/>
            <person name="Nakamura H."/>
            <person name="Mori M."/>
            <person name="Yoshida Y."/>
            <person name="Ohtoshi R."/>
            <person name="Malay A.D."/>
            <person name="Moran D.A.P."/>
            <person name="Tomita M."/>
            <person name="Numata K."/>
            <person name="Arakawa K."/>
        </authorList>
    </citation>
    <scope>NUCLEOTIDE SEQUENCE</scope>
</reference>
<dbReference type="AlphaFoldDB" id="A0A8X6PKT2"/>
<proteinExistence type="predicted"/>
<name>A0A8X6PKT2_NEPPI</name>
<accession>A0A8X6PKT2</accession>
<keyword evidence="2" id="KW-1185">Reference proteome</keyword>
<sequence length="82" mass="8631">MNTRLVVEVGTSVARLGFGNILVIVCCGNRDVCCKFLDTGNNLVIVLMAVGTSTTDNVYSTQELATGVPTSTTDNNEDISST</sequence>
<gene>
    <name evidence="1" type="ORF">NPIL_46641</name>
</gene>
<evidence type="ECO:0000313" key="2">
    <source>
        <dbReference type="Proteomes" id="UP000887013"/>
    </source>
</evidence>
<dbReference type="EMBL" id="BMAW01070556">
    <property type="protein sequence ID" value="GFT73873.1"/>
    <property type="molecule type" value="Genomic_DNA"/>
</dbReference>
<protein>
    <submittedName>
        <fullName evidence="1">Uncharacterized protein</fullName>
    </submittedName>
</protein>
<organism evidence="1 2">
    <name type="scientific">Nephila pilipes</name>
    <name type="common">Giant wood spider</name>
    <name type="synonym">Nephila maculata</name>
    <dbReference type="NCBI Taxonomy" id="299642"/>
    <lineage>
        <taxon>Eukaryota</taxon>
        <taxon>Metazoa</taxon>
        <taxon>Ecdysozoa</taxon>
        <taxon>Arthropoda</taxon>
        <taxon>Chelicerata</taxon>
        <taxon>Arachnida</taxon>
        <taxon>Araneae</taxon>
        <taxon>Araneomorphae</taxon>
        <taxon>Entelegynae</taxon>
        <taxon>Araneoidea</taxon>
        <taxon>Nephilidae</taxon>
        <taxon>Nephila</taxon>
    </lineage>
</organism>
<comment type="caution">
    <text evidence="1">The sequence shown here is derived from an EMBL/GenBank/DDBJ whole genome shotgun (WGS) entry which is preliminary data.</text>
</comment>